<protein>
    <submittedName>
        <fullName evidence="4">Uncharacterized protein</fullName>
    </submittedName>
</protein>
<comment type="caution">
    <text evidence="4">The sequence shown here is derived from an EMBL/GenBank/DDBJ whole genome shotgun (WGS) entry which is preliminary data.</text>
</comment>
<dbReference type="EMBL" id="BGPR01023900">
    <property type="protein sequence ID" value="GBN91475.1"/>
    <property type="molecule type" value="Genomic_DNA"/>
</dbReference>
<gene>
    <name evidence="3" type="ORF">AVEN_117000_1</name>
    <name evidence="6" type="ORF">AVEN_152841_1</name>
    <name evidence="4" type="ORF">AVEN_239250_1</name>
    <name evidence="2" type="ORF">AVEN_6223_1</name>
    <name evidence="5" type="ORF">AVEN_74660_1</name>
</gene>
<dbReference type="EMBL" id="BGPR01023878">
    <property type="protein sequence ID" value="GBN91431.1"/>
    <property type="molecule type" value="Genomic_DNA"/>
</dbReference>
<evidence type="ECO:0000313" key="3">
    <source>
        <dbReference type="EMBL" id="GBN91432.1"/>
    </source>
</evidence>
<dbReference type="AlphaFoldDB" id="A0A4Y2ST10"/>
<dbReference type="Proteomes" id="UP000499080">
    <property type="component" value="Unassembled WGS sequence"/>
</dbReference>
<evidence type="ECO:0000313" key="2">
    <source>
        <dbReference type="EMBL" id="GBN91431.1"/>
    </source>
</evidence>
<proteinExistence type="predicted"/>
<evidence type="ECO:0000313" key="6">
    <source>
        <dbReference type="EMBL" id="GBO05619.1"/>
    </source>
</evidence>
<evidence type="ECO:0000313" key="5">
    <source>
        <dbReference type="EMBL" id="GBN91475.1"/>
    </source>
</evidence>
<evidence type="ECO:0000313" key="7">
    <source>
        <dbReference type="Proteomes" id="UP000499080"/>
    </source>
</evidence>
<name>A0A4Y2ST10_ARAVE</name>
<dbReference type="EMBL" id="BGPR01023899">
    <property type="protein sequence ID" value="GBN91472.1"/>
    <property type="molecule type" value="Genomic_DNA"/>
</dbReference>
<keyword evidence="1" id="KW-0472">Membrane</keyword>
<reference evidence="4 7" key="1">
    <citation type="journal article" date="2019" name="Sci. Rep.">
        <title>Orb-weaving spider Araneus ventricosus genome elucidates the spidroin gene catalogue.</title>
        <authorList>
            <person name="Kono N."/>
            <person name="Nakamura H."/>
            <person name="Ohtoshi R."/>
            <person name="Moran D.A.P."/>
            <person name="Shinohara A."/>
            <person name="Yoshida Y."/>
            <person name="Fujiwara M."/>
            <person name="Mori M."/>
            <person name="Tomita M."/>
            <person name="Arakawa K."/>
        </authorList>
    </citation>
    <scope>NUCLEOTIDE SEQUENCE [LARGE SCALE GENOMIC DNA]</scope>
</reference>
<organism evidence="4 7">
    <name type="scientific">Araneus ventricosus</name>
    <name type="common">Orbweaver spider</name>
    <name type="synonym">Epeira ventricosa</name>
    <dbReference type="NCBI Taxonomy" id="182803"/>
    <lineage>
        <taxon>Eukaryota</taxon>
        <taxon>Metazoa</taxon>
        <taxon>Ecdysozoa</taxon>
        <taxon>Arthropoda</taxon>
        <taxon>Chelicerata</taxon>
        <taxon>Arachnida</taxon>
        <taxon>Araneae</taxon>
        <taxon>Araneomorphae</taxon>
        <taxon>Entelegynae</taxon>
        <taxon>Araneoidea</taxon>
        <taxon>Araneidae</taxon>
        <taxon>Araneus</taxon>
    </lineage>
</organism>
<keyword evidence="1" id="KW-0812">Transmembrane</keyword>
<evidence type="ECO:0000313" key="4">
    <source>
        <dbReference type="EMBL" id="GBN91472.1"/>
    </source>
</evidence>
<keyword evidence="7" id="KW-1185">Reference proteome</keyword>
<evidence type="ECO:0000256" key="1">
    <source>
        <dbReference type="SAM" id="Phobius"/>
    </source>
</evidence>
<feature type="transmembrane region" description="Helical" evidence="1">
    <location>
        <begin position="12"/>
        <end position="32"/>
    </location>
</feature>
<keyword evidence="1" id="KW-1133">Transmembrane helix</keyword>
<dbReference type="EMBL" id="BGPR01023880">
    <property type="protein sequence ID" value="GBN91432.1"/>
    <property type="molecule type" value="Genomic_DNA"/>
</dbReference>
<dbReference type="EMBL" id="BGPR01032187">
    <property type="protein sequence ID" value="GBO05619.1"/>
    <property type="molecule type" value="Genomic_DNA"/>
</dbReference>
<sequence length="101" mass="11970">MDSLFLLSAFRLLQITIGLLVFLFNLWLYWYLSTNLSRVHLNLGMRSCISKQVLVCVESKIRVVSPIADDKLYLYPRGLRIRCLKWRCNEFKAGYAMRDYE</sequence>
<accession>A0A4Y2ST10</accession>